<accession>A0A7H0HI97</accession>
<keyword evidence="1" id="KW-0472">Membrane</keyword>
<keyword evidence="3" id="KW-1185">Reference proteome</keyword>
<organism evidence="2 3">
    <name type="scientific">Paenacidovorax monticola</name>
    <dbReference type="NCBI Taxonomy" id="1926868"/>
    <lineage>
        <taxon>Bacteria</taxon>
        <taxon>Pseudomonadati</taxon>
        <taxon>Pseudomonadota</taxon>
        <taxon>Betaproteobacteria</taxon>
        <taxon>Burkholderiales</taxon>
        <taxon>Comamonadaceae</taxon>
        <taxon>Paenacidovorax</taxon>
    </lineage>
</organism>
<proteinExistence type="predicted"/>
<evidence type="ECO:0000313" key="2">
    <source>
        <dbReference type="EMBL" id="QNP60263.1"/>
    </source>
</evidence>
<keyword evidence="1" id="KW-1133">Transmembrane helix</keyword>
<keyword evidence="1" id="KW-0812">Transmembrane</keyword>
<name>A0A7H0HI97_9BURK</name>
<evidence type="ECO:0000313" key="3">
    <source>
        <dbReference type="Proteomes" id="UP000516057"/>
    </source>
</evidence>
<gene>
    <name evidence="2" type="ORF">H9L24_05100</name>
</gene>
<dbReference type="EMBL" id="CP060790">
    <property type="protein sequence ID" value="QNP60263.1"/>
    <property type="molecule type" value="Genomic_DNA"/>
</dbReference>
<dbReference type="AlphaFoldDB" id="A0A7H0HI97"/>
<dbReference type="Proteomes" id="UP000516057">
    <property type="component" value="Chromosome"/>
</dbReference>
<dbReference type="KEGG" id="amon:H9L24_05100"/>
<evidence type="ECO:0000256" key="1">
    <source>
        <dbReference type="SAM" id="Phobius"/>
    </source>
</evidence>
<sequence length="212" mass="23077">MANDPFSVRLGRWLMSLFALPFVAVGVGMLVLSVLPTLYDWARMRSWQPVEATLVSAALTEQRGRKSTTFNVTADYRYSVAGREYEARRVAIGGSGDNVGDFQELLGRRLEAAWREGGPCRPGPTPPAHRRPCWTAACAPGCWRSRRCSRCCSAALARACWCCCGVAGRPSPCPMQGAPSPGKPGANGPRAPLRRASRWSFGCWEALPWSGT</sequence>
<reference evidence="2 3" key="1">
    <citation type="submission" date="2020-08" db="EMBL/GenBank/DDBJ databases">
        <title>Genome sequence of Acidovorax monticola KACC 19171T.</title>
        <authorList>
            <person name="Hyun D.-W."/>
            <person name="Bae J.-W."/>
        </authorList>
    </citation>
    <scope>NUCLEOTIDE SEQUENCE [LARGE SCALE GENOMIC DNA]</scope>
    <source>
        <strain evidence="2 3">KACC 19171</strain>
    </source>
</reference>
<protein>
    <submittedName>
        <fullName evidence="2">DUF3592 domain-containing protein</fullName>
    </submittedName>
</protein>
<feature type="transmembrane region" description="Helical" evidence="1">
    <location>
        <begin position="13"/>
        <end position="35"/>
    </location>
</feature>